<protein>
    <recommendedName>
        <fullName evidence="10">Peptidyl-prolyl cis-trans isomerase</fullName>
        <ecNumber evidence="10">5.2.1.8</ecNumber>
    </recommendedName>
</protein>
<dbReference type="STRING" id="96561.Dole_0174"/>
<dbReference type="GO" id="GO:0005737">
    <property type="term" value="C:cytoplasm"/>
    <property type="evidence" value="ECO:0007669"/>
    <property type="project" value="UniProtKB-SubCell"/>
</dbReference>
<dbReference type="PROSITE" id="PS50059">
    <property type="entry name" value="FKBP_PPIASE"/>
    <property type="match status" value="1"/>
</dbReference>
<dbReference type="KEGG" id="dol:Dole_0174"/>
<keyword evidence="5 9" id="KW-0697">Rotamase</keyword>
<dbReference type="SUPFAM" id="SSF54534">
    <property type="entry name" value="FKBP-like"/>
    <property type="match status" value="1"/>
</dbReference>
<dbReference type="EMBL" id="CP000859">
    <property type="protein sequence ID" value="ABW65984.1"/>
    <property type="molecule type" value="Genomic_DNA"/>
</dbReference>
<dbReference type="Pfam" id="PF00254">
    <property type="entry name" value="FKBP_C"/>
    <property type="match status" value="1"/>
</dbReference>
<keyword evidence="7 9" id="KW-0413">Isomerase</keyword>
<dbReference type="InterPro" id="IPR001179">
    <property type="entry name" value="PPIase_FKBP_dom"/>
</dbReference>
<dbReference type="InterPro" id="IPR046357">
    <property type="entry name" value="PPIase_dom_sf"/>
</dbReference>
<dbReference type="PANTHER" id="PTHR47861:SF3">
    <property type="entry name" value="FKBP-TYPE PEPTIDYL-PROLYL CIS-TRANS ISOMERASE SLYD"/>
    <property type="match status" value="1"/>
</dbReference>
<comment type="similarity">
    <text evidence="3 10">Belongs to the FKBP-type PPIase family.</text>
</comment>
<comment type="catalytic activity">
    <reaction evidence="1 9 10">
        <text>[protein]-peptidylproline (omega=180) = [protein]-peptidylproline (omega=0)</text>
        <dbReference type="Rhea" id="RHEA:16237"/>
        <dbReference type="Rhea" id="RHEA-COMP:10747"/>
        <dbReference type="Rhea" id="RHEA-COMP:10748"/>
        <dbReference type="ChEBI" id="CHEBI:83833"/>
        <dbReference type="ChEBI" id="CHEBI:83834"/>
        <dbReference type="EC" id="5.2.1.8"/>
    </reaction>
</comment>
<keyword evidence="6" id="KW-0143">Chaperone</keyword>
<dbReference type="Gene3D" id="3.10.50.40">
    <property type="match status" value="1"/>
</dbReference>
<evidence type="ECO:0000313" key="12">
    <source>
        <dbReference type="EMBL" id="ABW65984.1"/>
    </source>
</evidence>
<evidence type="ECO:0000256" key="8">
    <source>
        <dbReference type="ARBA" id="ARBA00037071"/>
    </source>
</evidence>
<reference evidence="12 13" key="1">
    <citation type="submission" date="2007-10" db="EMBL/GenBank/DDBJ databases">
        <title>Complete sequence of Desulfococcus oleovorans Hxd3.</title>
        <authorList>
            <consortium name="US DOE Joint Genome Institute"/>
            <person name="Copeland A."/>
            <person name="Lucas S."/>
            <person name="Lapidus A."/>
            <person name="Barry K."/>
            <person name="Glavina del Rio T."/>
            <person name="Dalin E."/>
            <person name="Tice H."/>
            <person name="Pitluck S."/>
            <person name="Kiss H."/>
            <person name="Brettin T."/>
            <person name="Bruce D."/>
            <person name="Detter J.C."/>
            <person name="Han C."/>
            <person name="Schmutz J."/>
            <person name="Larimer F."/>
            <person name="Land M."/>
            <person name="Hauser L."/>
            <person name="Kyrpides N."/>
            <person name="Kim E."/>
            <person name="Wawrik B."/>
            <person name="Richardson P."/>
        </authorList>
    </citation>
    <scope>NUCLEOTIDE SEQUENCE [LARGE SCALE GENOMIC DNA]</scope>
    <source>
        <strain evidence="13">DSM 6200 / JCM 39069 / Hxd3</strain>
    </source>
</reference>
<evidence type="ECO:0000256" key="10">
    <source>
        <dbReference type="RuleBase" id="RU003915"/>
    </source>
</evidence>
<gene>
    <name evidence="12" type="ordered locus">Dole_0174</name>
</gene>
<accession>A8ZSS1</accession>
<keyword evidence="4" id="KW-0963">Cytoplasm</keyword>
<dbReference type="EC" id="5.2.1.8" evidence="10"/>
<evidence type="ECO:0000256" key="5">
    <source>
        <dbReference type="ARBA" id="ARBA00023110"/>
    </source>
</evidence>
<proteinExistence type="inferred from homology"/>
<evidence type="ECO:0000256" key="3">
    <source>
        <dbReference type="ARBA" id="ARBA00006577"/>
    </source>
</evidence>
<dbReference type="Proteomes" id="UP000008561">
    <property type="component" value="Chromosome"/>
</dbReference>
<dbReference type="eggNOG" id="COG1047">
    <property type="taxonomic scope" value="Bacteria"/>
</dbReference>
<dbReference type="GO" id="GO:0042026">
    <property type="term" value="P:protein refolding"/>
    <property type="evidence" value="ECO:0007669"/>
    <property type="project" value="UniProtKB-ARBA"/>
</dbReference>
<keyword evidence="13" id="KW-1185">Reference proteome</keyword>
<dbReference type="RefSeq" id="WP_012173603.1">
    <property type="nucleotide sequence ID" value="NC_009943.1"/>
</dbReference>
<evidence type="ECO:0000256" key="4">
    <source>
        <dbReference type="ARBA" id="ARBA00022490"/>
    </source>
</evidence>
<organism evidence="12 13">
    <name type="scientific">Desulfosudis oleivorans (strain DSM 6200 / JCM 39069 / Hxd3)</name>
    <name type="common">Desulfococcus oleovorans</name>
    <dbReference type="NCBI Taxonomy" id="96561"/>
    <lineage>
        <taxon>Bacteria</taxon>
        <taxon>Pseudomonadati</taxon>
        <taxon>Thermodesulfobacteriota</taxon>
        <taxon>Desulfobacteria</taxon>
        <taxon>Desulfobacterales</taxon>
        <taxon>Desulfosudaceae</taxon>
        <taxon>Desulfosudis</taxon>
    </lineage>
</organism>
<evidence type="ECO:0000256" key="9">
    <source>
        <dbReference type="PROSITE-ProRule" id="PRU00277"/>
    </source>
</evidence>
<evidence type="ECO:0000313" key="13">
    <source>
        <dbReference type="Proteomes" id="UP000008561"/>
    </source>
</evidence>
<evidence type="ECO:0000256" key="7">
    <source>
        <dbReference type="ARBA" id="ARBA00023235"/>
    </source>
</evidence>
<dbReference type="PANTHER" id="PTHR47861">
    <property type="entry name" value="FKBP-TYPE PEPTIDYL-PROLYL CIS-TRANS ISOMERASE SLYD"/>
    <property type="match status" value="1"/>
</dbReference>
<evidence type="ECO:0000256" key="6">
    <source>
        <dbReference type="ARBA" id="ARBA00023186"/>
    </source>
</evidence>
<evidence type="ECO:0000256" key="2">
    <source>
        <dbReference type="ARBA" id="ARBA00004496"/>
    </source>
</evidence>
<dbReference type="OrthoDB" id="9808891at2"/>
<name>A8ZSS1_DESOH</name>
<dbReference type="HOGENOM" id="CLU_098197_2_1_7"/>
<sequence>MTTVKNGLFVSVKYKGTLGNGEVFDSSEGRPPLEVQVGAGQVFEGFEAALMGMSLNEKKTFTLEPEEACGQRNEDYTQTFSRDEVPPDETPEEGQVIILSSPEGQEIPARIVEVTDEKVVVDLNHPLAGETLTFEVEVVGISETATQSFAGGCGCDDDGCGCDDGGGCGCDGGGCSSDLG</sequence>
<dbReference type="AlphaFoldDB" id="A8ZSS1"/>
<evidence type="ECO:0000256" key="1">
    <source>
        <dbReference type="ARBA" id="ARBA00000971"/>
    </source>
</evidence>
<comment type="function">
    <text evidence="8">Also involved in hydrogenase metallocenter assembly, probably by participating in the nickel insertion step. This function in hydrogenase biosynthesis requires chaperone activity and the presence of the metal-binding domain, but not PPIase activity.</text>
</comment>
<feature type="domain" description="PPIase FKBP-type" evidence="11">
    <location>
        <begin position="7"/>
        <end position="90"/>
    </location>
</feature>
<comment type="subcellular location">
    <subcellularLocation>
        <location evidence="2">Cytoplasm</location>
    </subcellularLocation>
</comment>
<evidence type="ECO:0000259" key="11">
    <source>
        <dbReference type="PROSITE" id="PS50059"/>
    </source>
</evidence>
<dbReference type="GO" id="GO:0003755">
    <property type="term" value="F:peptidyl-prolyl cis-trans isomerase activity"/>
    <property type="evidence" value="ECO:0007669"/>
    <property type="project" value="UniProtKB-UniRule"/>
</dbReference>